<accession>A0AAN9S2Y0</accession>
<gene>
    <name evidence="1" type="ORF">VNO78_23260</name>
</gene>
<keyword evidence="2" id="KW-1185">Reference proteome</keyword>
<reference evidence="1 2" key="1">
    <citation type="submission" date="2024-01" db="EMBL/GenBank/DDBJ databases">
        <title>The genomes of 5 underutilized Papilionoideae crops provide insights into root nodulation and disease resistanc.</title>
        <authorList>
            <person name="Jiang F."/>
        </authorList>
    </citation>
    <scope>NUCLEOTIDE SEQUENCE [LARGE SCALE GENOMIC DNA]</scope>
    <source>
        <strain evidence="1">DUOXIRENSHENG_FW03</strain>
        <tissue evidence="1">Leaves</tissue>
    </source>
</reference>
<protein>
    <recommendedName>
        <fullName evidence="3">Reverse transcriptase</fullName>
    </recommendedName>
</protein>
<proteinExistence type="predicted"/>
<dbReference type="Proteomes" id="UP001386955">
    <property type="component" value="Unassembled WGS sequence"/>
</dbReference>
<evidence type="ECO:0008006" key="3">
    <source>
        <dbReference type="Google" id="ProtNLM"/>
    </source>
</evidence>
<name>A0AAN9S2Y0_PSOTE</name>
<dbReference type="AlphaFoldDB" id="A0AAN9S2Y0"/>
<evidence type="ECO:0000313" key="1">
    <source>
        <dbReference type="EMBL" id="KAK7388444.1"/>
    </source>
</evidence>
<sequence length="308" mass="35129">MEKVQGCLAAWKGEMDPQGVSEKFDGITRKFIWSGSCIQRRHFGGLGVRSLNKQNTTLLGKQVWDLLQGAPKLWVYFVRQKYGEDVTVTMLSRKGSFFLVSLCNVYEGLHKGFVWNIGSGESSFCLRPWLEGAPLRGRVPIIDIGNNNLRIQDVVDMEGQFVHSKVMSWLKEVKLYLHHNMPMVGYGIMRFLVSIPRRLAMHGCFRNMVTDWMFDNISVRFLDVHAVLGFLRTSITCSGNAQLVEEVWRLLNLKVVSLDRENRQVSAMGVVARIRTSKDTVERAYDGCVTVPYSQQWVKCTLASKEKI</sequence>
<evidence type="ECO:0000313" key="2">
    <source>
        <dbReference type="Proteomes" id="UP001386955"/>
    </source>
</evidence>
<organism evidence="1 2">
    <name type="scientific">Psophocarpus tetragonolobus</name>
    <name type="common">Winged bean</name>
    <name type="synonym">Dolichos tetragonolobus</name>
    <dbReference type="NCBI Taxonomy" id="3891"/>
    <lineage>
        <taxon>Eukaryota</taxon>
        <taxon>Viridiplantae</taxon>
        <taxon>Streptophyta</taxon>
        <taxon>Embryophyta</taxon>
        <taxon>Tracheophyta</taxon>
        <taxon>Spermatophyta</taxon>
        <taxon>Magnoliopsida</taxon>
        <taxon>eudicotyledons</taxon>
        <taxon>Gunneridae</taxon>
        <taxon>Pentapetalae</taxon>
        <taxon>rosids</taxon>
        <taxon>fabids</taxon>
        <taxon>Fabales</taxon>
        <taxon>Fabaceae</taxon>
        <taxon>Papilionoideae</taxon>
        <taxon>50 kb inversion clade</taxon>
        <taxon>NPAAA clade</taxon>
        <taxon>indigoferoid/millettioid clade</taxon>
        <taxon>Phaseoleae</taxon>
        <taxon>Psophocarpus</taxon>
    </lineage>
</organism>
<dbReference type="EMBL" id="JAYMYS010000006">
    <property type="protein sequence ID" value="KAK7388444.1"/>
    <property type="molecule type" value="Genomic_DNA"/>
</dbReference>
<comment type="caution">
    <text evidence="1">The sequence shown here is derived from an EMBL/GenBank/DDBJ whole genome shotgun (WGS) entry which is preliminary data.</text>
</comment>